<dbReference type="GO" id="GO:0016787">
    <property type="term" value="F:hydrolase activity"/>
    <property type="evidence" value="ECO:0007669"/>
    <property type="project" value="UniProtKB-KW"/>
</dbReference>
<dbReference type="Proteomes" id="UP000002054">
    <property type="component" value="Chromosome"/>
</dbReference>
<reference evidence="2 3" key="1">
    <citation type="journal article" date="2008" name="Proc. Natl. Acad. Sci. U.S.A.">
        <title>Whole-genome comparison of disease and carriage strains provides insights into virulence evolution in Neisseria meningitidis.</title>
        <authorList>
            <person name="Schoen C."/>
            <person name="Blom J."/>
            <person name="Claus H."/>
            <person name="Schramm-Glueck A."/>
            <person name="Brandt P."/>
            <person name="Mueller T."/>
            <person name="Goesmann A."/>
            <person name="Joseph B."/>
            <person name="Konietzny S."/>
            <person name="Kurzai O."/>
            <person name="Schmitt C."/>
            <person name="Friedrich T."/>
            <person name="Linke B."/>
            <person name="Vogel U."/>
            <person name="Frosch M."/>
        </authorList>
    </citation>
    <scope>NUCLEOTIDE SEQUENCE [LARGE SCALE GENOMIC DNA]</scope>
    <source>
        <strain evidence="3">alpha14</strain>
    </source>
</reference>
<dbReference type="Gene3D" id="3.40.50.1000">
    <property type="entry name" value="HAD superfamily/HAD-like"/>
    <property type="match status" value="1"/>
</dbReference>
<dbReference type="SFLD" id="SFLDS00003">
    <property type="entry name" value="Haloacid_Dehalogenase"/>
    <property type="match status" value="1"/>
</dbReference>
<protein>
    <submittedName>
        <fullName evidence="2">Putative hydrolase</fullName>
    </submittedName>
</protein>
<gene>
    <name evidence="2" type="ordered locus">NMO_1967</name>
</gene>
<feature type="compositionally biased region" description="Basic residues" evidence="1">
    <location>
        <begin position="317"/>
        <end position="326"/>
    </location>
</feature>
<organism evidence="2 3">
    <name type="scientific">Neisseria meningitidis (strain alpha14)</name>
    <dbReference type="NCBI Taxonomy" id="662598"/>
    <lineage>
        <taxon>Bacteria</taxon>
        <taxon>Pseudomonadati</taxon>
        <taxon>Pseudomonadota</taxon>
        <taxon>Betaproteobacteria</taxon>
        <taxon>Neisseriales</taxon>
        <taxon>Neisseriaceae</taxon>
        <taxon>Neisseria</taxon>
    </lineage>
</organism>
<dbReference type="InterPro" id="IPR006439">
    <property type="entry name" value="HAD-SF_hydro_IA"/>
</dbReference>
<dbReference type="InterPro" id="IPR010237">
    <property type="entry name" value="Pyr-5-nucltdase"/>
</dbReference>
<dbReference type="SFLD" id="SFLDG01132">
    <property type="entry name" value="C1.5.3:_5'-Nucleotidase_Like"/>
    <property type="match status" value="1"/>
</dbReference>
<dbReference type="PANTHER" id="PTHR12725:SF117">
    <property type="entry name" value="HALOACID DEHALOGENASE-LIKE HYDROLASE"/>
    <property type="match status" value="1"/>
</dbReference>
<dbReference type="SFLD" id="SFLDG01129">
    <property type="entry name" value="C1.5:_HAD__Beta-PGM__Phosphata"/>
    <property type="match status" value="1"/>
</dbReference>
<accession>C6S9M4</accession>
<name>C6S9M4_NEIML</name>
<dbReference type="Pfam" id="PF00702">
    <property type="entry name" value="Hydrolase"/>
    <property type="match status" value="1"/>
</dbReference>
<dbReference type="NCBIfam" id="TIGR01509">
    <property type="entry name" value="HAD-SF-IA-v3"/>
    <property type="match status" value="1"/>
</dbReference>
<dbReference type="InterPro" id="IPR023214">
    <property type="entry name" value="HAD_sf"/>
</dbReference>
<keyword evidence="2" id="KW-0378">Hydrolase</keyword>
<dbReference type="PANTHER" id="PTHR12725">
    <property type="entry name" value="HALOACID DEHALOGENASE-LIKE HYDROLASE"/>
    <property type="match status" value="1"/>
</dbReference>
<evidence type="ECO:0000313" key="2">
    <source>
        <dbReference type="EMBL" id="CBA08649.1"/>
    </source>
</evidence>
<proteinExistence type="predicted"/>
<dbReference type="InterPro" id="IPR036412">
    <property type="entry name" value="HAD-like_sf"/>
</dbReference>
<sequence>MQENPTVWLFDLDNTLHNADAGIFTLINRAMTRYMARRLKLSESAASDLRQDYWHRYGATLAGLQIHHPEIDIAEFLRESHPIDAILTRLHGMADTENTLCRLNGRKAVFSNGPSFYVRAVVGALGLENRFDALFGTDDFGLLYKPNPQAYLNVCRLLDVPPECCIMVDDSADNLHQAKALGMKTVRFGAKVHDLPFIDASVSDMAQLARYAETLSEHRQNHYNTRTPPPKIRKNVMRKTFLILMTAAALLSGCAWETYQDGNGKTAVRQKYPAGTPVYYQDGSYSKNMNYNQYRPERHAVLPNQTGNNADEEHRQHWQKPKFQNR</sequence>
<evidence type="ECO:0000313" key="3">
    <source>
        <dbReference type="Proteomes" id="UP000002054"/>
    </source>
</evidence>
<feature type="region of interest" description="Disordered" evidence="1">
    <location>
        <begin position="302"/>
        <end position="326"/>
    </location>
</feature>
<dbReference type="KEGG" id="nmi:NMO_1967"/>
<dbReference type="AlphaFoldDB" id="C6S9M4"/>
<evidence type="ECO:0000256" key="1">
    <source>
        <dbReference type="SAM" id="MobiDB-lite"/>
    </source>
</evidence>
<dbReference type="Gene3D" id="1.10.150.450">
    <property type="match status" value="1"/>
</dbReference>
<dbReference type="EMBL" id="AM889136">
    <property type="protein sequence ID" value="CBA08649.1"/>
    <property type="molecule type" value="Genomic_DNA"/>
</dbReference>
<dbReference type="HOGENOM" id="CLU_852133_0_0_4"/>
<dbReference type="SUPFAM" id="SSF56784">
    <property type="entry name" value="HAD-like"/>
    <property type="match status" value="1"/>
</dbReference>
<dbReference type="NCBIfam" id="TIGR01993">
    <property type="entry name" value="Pyr-5-nucltdase"/>
    <property type="match status" value="1"/>
</dbReference>